<dbReference type="RefSeq" id="WP_202095311.1">
    <property type="nucleotide sequence ID" value="NZ_CP061035.1"/>
</dbReference>
<proteinExistence type="predicted"/>
<dbReference type="EMBL" id="CP061035">
    <property type="protein sequence ID" value="QQV78386.1"/>
    <property type="molecule type" value="Genomic_DNA"/>
</dbReference>
<feature type="region of interest" description="Disordered" evidence="1">
    <location>
        <begin position="156"/>
        <end position="180"/>
    </location>
</feature>
<dbReference type="Proteomes" id="UP000595894">
    <property type="component" value="Chromosome"/>
</dbReference>
<keyword evidence="3" id="KW-1185">Reference proteome</keyword>
<dbReference type="KEGG" id="sari:H5J25_06950"/>
<dbReference type="Pfam" id="PF12276">
    <property type="entry name" value="DUF3617"/>
    <property type="match status" value="1"/>
</dbReference>
<evidence type="ECO:0000313" key="2">
    <source>
        <dbReference type="EMBL" id="QQV78386.1"/>
    </source>
</evidence>
<reference evidence="3" key="1">
    <citation type="submission" date="2020-09" db="EMBL/GenBank/DDBJ databases">
        <title>Sphingomonas sp., a new species isolated from pork steak.</title>
        <authorList>
            <person name="Heidler von Heilborn D."/>
        </authorList>
    </citation>
    <scope>NUCLEOTIDE SEQUENCE [LARGE SCALE GENOMIC DNA]</scope>
</reference>
<sequence length="180" mass="18608">MRTFIALAGTALLVTACGTGDTGPVKRQAGSWSQKIEILEFAGPGIKPEQKAQMQQMMNMMAGASVCITPELAAQEDPEKNLTAMGGAQDNCKVANKDFSGGKIAFTANCTQPGKTVKLTADGNTTATEQNIKMTVESTGAGNDGGKLVMNVTAKRDGDCKPGEFTPPVPKPAPSATAKS</sequence>
<evidence type="ECO:0000313" key="3">
    <source>
        <dbReference type="Proteomes" id="UP000595894"/>
    </source>
</evidence>
<gene>
    <name evidence="2" type="ORF">H5J25_06950</name>
</gene>
<accession>A0A974S5F8</accession>
<dbReference type="AlphaFoldDB" id="A0A974S5F8"/>
<evidence type="ECO:0000256" key="1">
    <source>
        <dbReference type="SAM" id="MobiDB-lite"/>
    </source>
</evidence>
<name>A0A974S5F8_9SPHN</name>
<protein>
    <submittedName>
        <fullName evidence="2">DUF3617 family protein</fullName>
    </submittedName>
</protein>
<organism evidence="2 3">
    <name type="scientific">Sphingomonas aliaeris</name>
    <dbReference type="NCBI Taxonomy" id="2759526"/>
    <lineage>
        <taxon>Bacteria</taxon>
        <taxon>Pseudomonadati</taxon>
        <taxon>Pseudomonadota</taxon>
        <taxon>Alphaproteobacteria</taxon>
        <taxon>Sphingomonadales</taxon>
        <taxon>Sphingomonadaceae</taxon>
        <taxon>Sphingomonas</taxon>
    </lineage>
</organism>
<dbReference type="InterPro" id="IPR022061">
    <property type="entry name" value="DUF3617"/>
</dbReference>
<dbReference type="PROSITE" id="PS51257">
    <property type="entry name" value="PROKAR_LIPOPROTEIN"/>
    <property type="match status" value="1"/>
</dbReference>